<comment type="caution">
    <text evidence="2">The sequence shown here is derived from an EMBL/GenBank/DDBJ whole genome shotgun (WGS) entry which is preliminary data.</text>
</comment>
<protein>
    <submittedName>
        <fullName evidence="2">Gti1/Pac2 family-domain-containing protein</fullName>
    </submittedName>
</protein>
<name>A0A9P6EKU5_9AGAR</name>
<feature type="compositionally biased region" description="Low complexity" evidence="1">
    <location>
        <begin position="1"/>
        <end position="14"/>
    </location>
</feature>
<feature type="compositionally biased region" description="Pro residues" evidence="1">
    <location>
        <begin position="486"/>
        <end position="497"/>
    </location>
</feature>
<dbReference type="InterPro" id="IPR018608">
    <property type="entry name" value="Gti1/Pac2"/>
</dbReference>
<dbReference type="PANTHER" id="PTHR28027:SF2">
    <property type="entry name" value="TRANSCRIPTIONAL REGULATOR MIT1"/>
    <property type="match status" value="1"/>
</dbReference>
<feature type="compositionally biased region" description="Low complexity" evidence="1">
    <location>
        <begin position="439"/>
        <end position="467"/>
    </location>
</feature>
<keyword evidence="3" id="KW-1185">Reference proteome</keyword>
<sequence>MASAQQSPNQQPAATTWTEPPWCGWIETTGDALLILEAARQGLIPRVTRRLVDSERKMISSGSVFVFDEDESGIKRWTDGFFWSPSRILGNFLLYRETDKRGAGHRSIKADQELNGEMGDGQIRKMDNALFDKTRERSLVGSLTNSYKFKPDGLMKKTFSLTIGGVAQHLISYYKIEDVENGRLRAPSSLPELASLDISPEYLDKTHFRNPPKVETGADGIPRYRGEADDIESPSAAHHSGPFSSPNIQLLTDARTTESRVIEAPTTLKKTNRYNPINRPRKNPTTKSSPPDNSPTNETPLSPDAHSASTAPLPQQPAPPSSSYPENPAPTHGPMQHVYPPYGMGPFYPGPVYHPPPMHPGAYPNPVSISNSNLNSGGPSAGSSYPPGYPNYLIHPGQPMNGAATSPPPAPQTHGSDPSQAGQGPSTSGPQPAMPSPSTPIIQSPPGHSVYHPQSQPQSHYSYYYAAPPHPGYPPPGPYQWTAYPHHPPPPAHPAPPGSHTHQVTAASSSAPSSMQSPVIQQPQQLAVATGPSSGNEDTDMANGTNP</sequence>
<feature type="region of interest" description="Disordered" evidence="1">
    <location>
        <begin position="1"/>
        <end position="20"/>
    </location>
</feature>
<feature type="compositionally biased region" description="Polar residues" evidence="1">
    <location>
        <begin position="515"/>
        <end position="547"/>
    </location>
</feature>
<evidence type="ECO:0000313" key="3">
    <source>
        <dbReference type="Proteomes" id="UP000807306"/>
    </source>
</evidence>
<dbReference type="Pfam" id="PF09729">
    <property type="entry name" value="Gti1_Pac2"/>
    <property type="match status" value="1"/>
</dbReference>
<reference evidence="2" key="1">
    <citation type="submission" date="2020-11" db="EMBL/GenBank/DDBJ databases">
        <authorList>
            <consortium name="DOE Joint Genome Institute"/>
            <person name="Ahrendt S."/>
            <person name="Riley R."/>
            <person name="Andreopoulos W."/>
            <person name="Labutti K."/>
            <person name="Pangilinan J."/>
            <person name="Ruiz-Duenas F.J."/>
            <person name="Barrasa J.M."/>
            <person name="Sanchez-Garcia M."/>
            <person name="Camarero S."/>
            <person name="Miyauchi S."/>
            <person name="Serrano A."/>
            <person name="Linde D."/>
            <person name="Babiker R."/>
            <person name="Drula E."/>
            <person name="Ayuso-Fernandez I."/>
            <person name="Pacheco R."/>
            <person name="Padilla G."/>
            <person name="Ferreira P."/>
            <person name="Barriuso J."/>
            <person name="Kellner H."/>
            <person name="Castanera R."/>
            <person name="Alfaro M."/>
            <person name="Ramirez L."/>
            <person name="Pisabarro A.G."/>
            <person name="Kuo A."/>
            <person name="Tritt A."/>
            <person name="Lipzen A."/>
            <person name="He G."/>
            <person name="Yan M."/>
            <person name="Ng V."/>
            <person name="Cullen D."/>
            <person name="Martin F."/>
            <person name="Rosso M.-N."/>
            <person name="Henrissat B."/>
            <person name="Hibbett D."/>
            <person name="Martinez A.T."/>
            <person name="Grigoriev I.V."/>
        </authorList>
    </citation>
    <scope>NUCLEOTIDE SEQUENCE</scope>
    <source>
        <strain evidence="2">CBS 506.95</strain>
    </source>
</reference>
<feature type="compositionally biased region" description="Low complexity" evidence="1">
    <location>
        <begin position="376"/>
        <end position="386"/>
    </location>
</feature>
<feature type="compositionally biased region" description="Pro residues" evidence="1">
    <location>
        <begin position="468"/>
        <end position="478"/>
    </location>
</feature>
<dbReference type="AlphaFoldDB" id="A0A9P6EKU5"/>
<evidence type="ECO:0000256" key="1">
    <source>
        <dbReference type="SAM" id="MobiDB-lite"/>
    </source>
</evidence>
<proteinExistence type="predicted"/>
<feature type="compositionally biased region" description="Polar residues" evidence="1">
    <location>
        <begin position="285"/>
        <end position="300"/>
    </location>
</feature>
<dbReference type="Proteomes" id="UP000807306">
    <property type="component" value="Unassembled WGS sequence"/>
</dbReference>
<dbReference type="OrthoDB" id="5572844at2759"/>
<dbReference type="PANTHER" id="PTHR28027">
    <property type="entry name" value="TRANSCRIPTIONAL REGULATOR MIT1"/>
    <property type="match status" value="1"/>
</dbReference>
<accession>A0A9P6EKU5</accession>
<feature type="region of interest" description="Disordered" evidence="1">
    <location>
        <begin position="204"/>
        <end position="337"/>
    </location>
</feature>
<gene>
    <name evidence="2" type="ORF">CPB83DRAFT_810090</name>
</gene>
<organism evidence="2 3">
    <name type="scientific">Crepidotus variabilis</name>
    <dbReference type="NCBI Taxonomy" id="179855"/>
    <lineage>
        <taxon>Eukaryota</taxon>
        <taxon>Fungi</taxon>
        <taxon>Dikarya</taxon>
        <taxon>Basidiomycota</taxon>
        <taxon>Agaricomycotina</taxon>
        <taxon>Agaricomycetes</taxon>
        <taxon>Agaricomycetidae</taxon>
        <taxon>Agaricales</taxon>
        <taxon>Agaricineae</taxon>
        <taxon>Crepidotaceae</taxon>
        <taxon>Crepidotus</taxon>
    </lineage>
</organism>
<evidence type="ECO:0000313" key="2">
    <source>
        <dbReference type="EMBL" id="KAF9530695.1"/>
    </source>
</evidence>
<feature type="compositionally biased region" description="Polar residues" evidence="1">
    <location>
        <begin position="413"/>
        <end position="430"/>
    </location>
</feature>
<dbReference type="GO" id="GO:0003677">
    <property type="term" value="F:DNA binding"/>
    <property type="evidence" value="ECO:0007669"/>
    <property type="project" value="TreeGrafter"/>
</dbReference>
<feature type="region of interest" description="Disordered" evidence="1">
    <location>
        <begin position="370"/>
        <end position="547"/>
    </location>
</feature>
<dbReference type="EMBL" id="MU157838">
    <property type="protein sequence ID" value="KAF9530695.1"/>
    <property type="molecule type" value="Genomic_DNA"/>
</dbReference>